<dbReference type="Gene3D" id="2.40.50.140">
    <property type="entry name" value="Nucleic acid-binding proteins"/>
    <property type="match status" value="1"/>
</dbReference>
<dbReference type="Gramene" id="OE9A077653T1">
    <property type="protein sequence ID" value="OE9A077653C1"/>
    <property type="gene ID" value="OE9A077653"/>
</dbReference>
<evidence type="ECO:0000313" key="1">
    <source>
        <dbReference type="EMBL" id="CAA3000363.1"/>
    </source>
</evidence>
<name>A0A8S0T7Y6_OLEEU</name>
<gene>
    <name evidence="1" type="ORF">OLEA9_A077653</name>
</gene>
<dbReference type="InterPro" id="IPR012340">
    <property type="entry name" value="NA-bd_OB-fold"/>
</dbReference>
<organism evidence="1 2">
    <name type="scientific">Olea europaea subsp. europaea</name>
    <dbReference type="NCBI Taxonomy" id="158383"/>
    <lineage>
        <taxon>Eukaryota</taxon>
        <taxon>Viridiplantae</taxon>
        <taxon>Streptophyta</taxon>
        <taxon>Embryophyta</taxon>
        <taxon>Tracheophyta</taxon>
        <taxon>Spermatophyta</taxon>
        <taxon>Magnoliopsida</taxon>
        <taxon>eudicotyledons</taxon>
        <taxon>Gunneridae</taxon>
        <taxon>Pentapetalae</taxon>
        <taxon>asterids</taxon>
        <taxon>lamiids</taxon>
        <taxon>Lamiales</taxon>
        <taxon>Oleaceae</taxon>
        <taxon>Oleeae</taxon>
        <taxon>Olea</taxon>
    </lineage>
</organism>
<protein>
    <submittedName>
        <fullName evidence="1">Uncharacterized protein</fullName>
    </submittedName>
</protein>
<reference evidence="1 2" key="1">
    <citation type="submission" date="2019-12" db="EMBL/GenBank/DDBJ databases">
        <authorList>
            <person name="Alioto T."/>
            <person name="Alioto T."/>
            <person name="Gomez Garrido J."/>
        </authorList>
    </citation>
    <scope>NUCLEOTIDE SEQUENCE [LARGE SCALE GENOMIC DNA]</scope>
</reference>
<comment type="caution">
    <text evidence="1">The sequence shown here is derived from an EMBL/GenBank/DDBJ whole genome shotgun (WGS) entry which is preliminary data.</text>
</comment>
<accession>A0A8S0T7Y6</accession>
<dbReference type="SUPFAM" id="SSF50249">
    <property type="entry name" value="Nucleic acid-binding proteins"/>
    <property type="match status" value="1"/>
</dbReference>
<proteinExistence type="predicted"/>
<dbReference type="Proteomes" id="UP000594638">
    <property type="component" value="Unassembled WGS sequence"/>
</dbReference>
<dbReference type="OrthoDB" id="1740937at2759"/>
<sequence>MATLYKLIPQIETSEMNWSAKVIIVGKQSPKTARNSTTRYENIVFMDLEGNQVTAMLYDANITALNDQLDLGKTYVFSNATVTDNKSQFRSFADEKIWTITGRTKIEELHENNLNFVFVSTYSI</sequence>
<dbReference type="EMBL" id="CACTIH010005686">
    <property type="protein sequence ID" value="CAA3000363.1"/>
    <property type="molecule type" value="Genomic_DNA"/>
</dbReference>
<dbReference type="AlphaFoldDB" id="A0A8S0T7Y6"/>
<evidence type="ECO:0000313" key="2">
    <source>
        <dbReference type="Proteomes" id="UP000594638"/>
    </source>
</evidence>
<keyword evidence="2" id="KW-1185">Reference proteome</keyword>